<sequence>MNNTDRWIVGDCRAEVLRQHCSENGLRKGDSEERAPGRFKIKRKSGARCETPPFVTDAVAAAVEAATEERIAQRINDAKETLDFGGSEDNSLLDKSAEPAADEIEAKEDEPKEYAPKEDEPKEDEPEEDEPKEDGLMEDEPEEDEPKSDFRKWLDSSEGDFEAKSTKTRTAQEVLGHMWLDFVETKVMPSFLCRVACGDFDEETTAASTYISEDDLSAFAQVSFAKEVSPRRRASKPRKKKSSSRKPRRTRRTHVRR</sequence>
<comment type="caution">
    <text evidence="2">The sequence shown here is derived from an EMBL/GenBank/DDBJ whole genome shotgun (WGS) entry which is preliminary data.</text>
</comment>
<evidence type="ECO:0000313" key="3">
    <source>
        <dbReference type="Proteomes" id="UP001224775"/>
    </source>
</evidence>
<gene>
    <name evidence="2" type="ORF">QTG54_007692</name>
</gene>
<dbReference type="EMBL" id="JATAAI010000012">
    <property type="protein sequence ID" value="KAK1742119.1"/>
    <property type="molecule type" value="Genomic_DNA"/>
</dbReference>
<feature type="compositionally biased region" description="Basic and acidic residues" evidence="1">
    <location>
        <begin position="147"/>
        <end position="165"/>
    </location>
</feature>
<evidence type="ECO:0000256" key="1">
    <source>
        <dbReference type="SAM" id="MobiDB-lite"/>
    </source>
</evidence>
<feature type="region of interest" description="Disordered" evidence="1">
    <location>
        <begin position="81"/>
        <end position="168"/>
    </location>
</feature>
<feature type="compositionally biased region" description="Basic residues" evidence="1">
    <location>
        <begin position="231"/>
        <end position="257"/>
    </location>
</feature>
<organism evidence="2 3">
    <name type="scientific">Skeletonema marinoi</name>
    <dbReference type="NCBI Taxonomy" id="267567"/>
    <lineage>
        <taxon>Eukaryota</taxon>
        <taxon>Sar</taxon>
        <taxon>Stramenopiles</taxon>
        <taxon>Ochrophyta</taxon>
        <taxon>Bacillariophyta</taxon>
        <taxon>Coscinodiscophyceae</taxon>
        <taxon>Thalassiosirophycidae</taxon>
        <taxon>Thalassiosirales</taxon>
        <taxon>Skeletonemataceae</taxon>
        <taxon>Skeletonema</taxon>
        <taxon>Skeletonema marinoi-dohrnii complex</taxon>
    </lineage>
</organism>
<protein>
    <submittedName>
        <fullName evidence="2">Uncharacterized protein</fullName>
    </submittedName>
</protein>
<feature type="region of interest" description="Disordered" evidence="1">
    <location>
        <begin position="226"/>
        <end position="257"/>
    </location>
</feature>
<proteinExistence type="predicted"/>
<name>A0AAD8Y966_9STRA</name>
<reference evidence="2" key="1">
    <citation type="submission" date="2023-06" db="EMBL/GenBank/DDBJ databases">
        <title>Survivors Of The Sea: Transcriptome response of Skeletonema marinoi to long-term dormancy.</title>
        <authorList>
            <person name="Pinder M.I.M."/>
            <person name="Kourtchenko O."/>
            <person name="Robertson E.K."/>
            <person name="Larsson T."/>
            <person name="Maumus F."/>
            <person name="Osuna-Cruz C.M."/>
            <person name="Vancaester E."/>
            <person name="Stenow R."/>
            <person name="Vandepoele K."/>
            <person name="Ploug H."/>
            <person name="Bruchert V."/>
            <person name="Godhe A."/>
            <person name="Topel M."/>
        </authorList>
    </citation>
    <scope>NUCLEOTIDE SEQUENCE</scope>
    <source>
        <strain evidence="2">R05AC</strain>
    </source>
</reference>
<feature type="compositionally biased region" description="Acidic residues" evidence="1">
    <location>
        <begin position="121"/>
        <end position="146"/>
    </location>
</feature>
<accession>A0AAD8Y966</accession>
<evidence type="ECO:0000313" key="2">
    <source>
        <dbReference type="EMBL" id="KAK1742119.1"/>
    </source>
</evidence>
<dbReference type="AlphaFoldDB" id="A0AAD8Y966"/>
<keyword evidence="3" id="KW-1185">Reference proteome</keyword>
<dbReference type="Proteomes" id="UP001224775">
    <property type="component" value="Unassembled WGS sequence"/>
</dbReference>
<feature type="compositionally biased region" description="Basic and acidic residues" evidence="1">
    <location>
        <begin position="109"/>
        <end position="120"/>
    </location>
</feature>